<evidence type="ECO:0000313" key="4">
    <source>
        <dbReference type="Proteomes" id="UP000093928"/>
    </source>
</evidence>
<organism evidence="3 4">
    <name type="scientific">Mycobacterium asiaticum</name>
    <dbReference type="NCBI Taxonomy" id="1790"/>
    <lineage>
        <taxon>Bacteria</taxon>
        <taxon>Bacillati</taxon>
        <taxon>Actinomycetota</taxon>
        <taxon>Actinomycetes</taxon>
        <taxon>Mycobacteriales</taxon>
        <taxon>Mycobacteriaceae</taxon>
        <taxon>Mycobacterium</taxon>
    </lineage>
</organism>
<proteinExistence type="predicted"/>
<feature type="compositionally biased region" description="Basic and acidic residues" evidence="1">
    <location>
        <begin position="1"/>
        <end position="12"/>
    </location>
</feature>
<evidence type="ECO:0000313" key="3">
    <source>
        <dbReference type="EMBL" id="OBK25187.1"/>
    </source>
</evidence>
<keyword evidence="2" id="KW-1133">Transmembrane helix</keyword>
<feature type="region of interest" description="Disordered" evidence="1">
    <location>
        <begin position="1"/>
        <end position="59"/>
    </location>
</feature>
<feature type="transmembrane region" description="Helical" evidence="2">
    <location>
        <begin position="129"/>
        <end position="148"/>
    </location>
</feature>
<feature type="compositionally biased region" description="Low complexity" evidence="1">
    <location>
        <begin position="28"/>
        <end position="46"/>
    </location>
</feature>
<accession>A0A1A3NXW9</accession>
<dbReference type="Proteomes" id="UP000093928">
    <property type="component" value="Unassembled WGS sequence"/>
</dbReference>
<keyword evidence="2" id="KW-0812">Transmembrane</keyword>
<dbReference type="EMBL" id="LZLS01000143">
    <property type="protein sequence ID" value="OBK25187.1"/>
    <property type="molecule type" value="Genomic_DNA"/>
</dbReference>
<name>A0A1A3NXW9_MYCAS</name>
<evidence type="ECO:0000256" key="2">
    <source>
        <dbReference type="SAM" id="Phobius"/>
    </source>
</evidence>
<sequence>MGSQWDDVKVADAEPNPDDTGKPIASEGPAAMPGPGQPAAPQAGPARPDPPVGTPPVWKTHAATWGTHLGNGLTHVGTWLTHLGSWLAQLINRLARLVETKPSPLQTLAILAGLAVLSVLGALAFPTNAFGKACVIAFVPGLCIALGIRGTRWYRGQALNQHLTHAAQATLQLKRSVRYVDDRLAEAQRHWESGANDSALIEVVRAKTATELALGTAEHATRQWTSLAPGFDDEGSQRSITDGNIEGSVARVEDQYTLIINRGAEHGTKADMVFAVLTEGGDQIVDPETGAVIGELPTEKLRVKVVDVQPKYSRAVTFRAIAPAKRSHPALTGSAGTASGLEMPGAFDSLDESISRLLENEFGEPISVRETTAKMRIDVGDRVRQVR</sequence>
<feature type="transmembrane region" description="Helical" evidence="2">
    <location>
        <begin position="105"/>
        <end position="123"/>
    </location>
</feature>
<protein>
    <submittedName>
        <fullName evidence="3">Uncharacterized protein</fullName>
    </submittedName>
</protein>
<comment type="caution">
    <text evidence="3">The sequence shown here is derived from an EMBL/GenBank/DDBJ whole genome shotgun (WGS) entry which is preliminary data.</text>
</comment>
<dbReference type="AlphaFoldDB" id="A0A1A3NXW9"/>
<evidence type="ECO:0000256" key="1">
    <source>
        <dbReference type="SAM" id="MobiDB-lite"/>
    </source>
</evidence>
<gene>
    <name evidence="3" type="ORF">A5634_01955</name>
</gene>
<keyword evidence="2" id="KW-0472">Membrane</keyword>
<reference evidence="3 4" key="1">
    <citation type="submission" date="2016-06" db="EMBL/GenBank/DDBJ databases">
        <authorList>
            <person name="Kjaerup R.B."/>
            <person name="Dalgaard T.S."/>
            <person name="Juul-Madsen H.R."/>
        </authorList>
    </citation>
    <scope>NUCLEOTIDE SEQUENCE [LARGE SCALE GENOMIC DNA]</scope>
    <source>
        <strain evidence="3 4">1165133.8</strain>
    </source>
</reference>